<proteinExistence type="inferred from homology"/>
<dbReference type="GO" id="GO:0050660">
    <property type="term" value="F:flavin adenine dinucleotide binding"/>
    <property type="evidence" value="ECO:0007669"/>
    <property type="project" value="InterPro"/>
</dbReference>
<evidence type="ECO:0000256" key="5">
    <source>
        <dbReference type="ARBA" id="ARBA00022827"/>
    </source>
</evidence>
<reference evidence="15" key="1">
    <citation type="submission" date="2016-10" db="EMBL/GenBank/DDBJ databases">
        <authorList>
            <person name="Varghese N."/>
            <person name="Submissions S."/>
        </authorList>
    </citation>
    <scope>NUCLEOTIDE SEQUENCE [LARGE SCALE GENOMIC DNA]</scope>
    <source>
        <strain evidence="15">JCM 21621</strain>
    </source>
</reference>
<keyword evidence="6 10" id="KW-0560">Oxidoreductase</keyword>
<comment type="similarity">
    <text evidence="3 10">Belongs to the acyl-CoA dehydrogenase family.</text>
</comment>
<dbReference type="GO" id="GO:0033539">
    <property type="term" value="P:fatty acid beta-oxidation using acyl-CoA dehydrogenase"/>
    <property type="evidence" value="ECO:0007669"/>
    <property type="project" value="TreeGrafter"/>
</dbReference>
<dbReference type="Pfam" id="PF00441">
    <property type="entry name" value="Acyl-CoA_dh_1"/>
    <property type="match status" value="1"/>
</dbReference>
<evidence type="ECO:0000259" key="11">
    <source>
        <dbReference type="Pfam" id="PF00441"/>
    </source>
</evidence>
<evidence type="ECO:0000256" key="4">
    <source>
        <dbReference type="ARBA" id="ARBA00022630"/>
    </source>
</evidence>
<comment type="pathway">
    <text evidence="2">Siderophore biosynthesis; mycobactin biosynthesis.</text>
</comment>
<keyword evidence="5 10" id="KW-0274">FAD</keyword>
<dbReference type="Gene3D" id="2.40.110.10">
    <property type="entry name" value="Butyryl-CoA Dehydrogenase, subunit A, domain 2"/>
    <property type="match status" value="1"/>
</dbReference>
<dbReference type="Pfam" id="PF02770">
    <property type="entry name" value="Acyl-CoA_dh_M"/>
    <property type="match status" value="1"/>
</dbReference>
<dbReference type="GO" id="GO:0005737">
    <property type="term" value="C:cytoplasm"/>
    <property type="evidence" value="ECO:0007669"/>
    <property type="project" value="TreeGrafter"/>
</dbReference>
<dbReference type="InterPro" id="IPR037069">
    <property type="entry name" value="AcylCoA_DH/ox_N_sf"/>
</dbReference>
<feature type="domain" description="Acyl-CoA dehydrogenase/oxidase N-terminal" evidence="13">
    <location>
        <begin position="10"/>
        <end position="121"/>
    </location>
</feature>
<dbReference type="InterPro" id="IPR009075">
    <property type="entry name" value="AcylCo_DH/oxidase_C"/>
</dbReference>
<evidence type="ECO:0000256" key="2">
    <source>
        <dbReference type="ARBA" id="ARBA00005102"/>
    </source>
</evidence>
<accession>A0A1H0DH42</accession>
<dbReference type="FunFam" id="1.10.540.10:FF:000026">
    <property type="entry name" value="Acyl-CoA dehydrogenase medium chain"/>
    <property type="match status" value="1"/>
</dbReference>
<organism evidence="14 15">
    <name type="scientific">Pseudomonas jinjuensis</name>
    <dbReference type="NCBI Taxonomy" id="198616"/>
    <lineage>
        <taxon>Bacteria</taxon>
        <taxon>Pseudomonadati</taxon>
        <taxon>Pseudomonadota</taxon>
        <taxon>Gammaproteobacteria</taxon>
        <taxon>Pseudomonadales</taxon>
        <taxon>Pseudomonadaceae</taxon>
        <taxon>Pseudomonas</taxon>
    </lineage>
</organism>
<evidence type="ECO:0000256" key="9">
    <source>
        <dbReference type="ARBA" id="ARBA00042660"/>
    </source>
</evidence>
<comment type="cofactor">
    <cofactor evidence="1 10">
        <name>FAD</name>
        <dbReference type="ChEBI" id="CHEBI:57692"/>
    </cofactor>
</comment>
<evidence type="ECO:0000313" key="15">
    <source>
        <dbReference type="Proteomes" id="UP000242957"/>
    </source>
</evidence>
<dbReference type="PANTHER" id="PTHR48083">
    <property type="entry name" value="MEDIUM-CHAIN SPECIFIC ACYL-COA DEHYDROGENASE, MITOCHONDRIAL-RELATED"/>
    <property type="match status" value="1"/>
</dbReference>
<protein>
    <recommendedName>
        <fullName evidence="8">Acyl-[acyl-carrier-protein] dehydrogenase MbtN</fullName>
    </recommendedName>
    <alternativeName>
        <fullName evidence="9">Mycobactin synthase protein N</fullName>
    </alternativeName>
</protein>
<dbReference type="Proteomes" id="UP000242957">
    <property type="component" value="Unassembled WGS sequence"/>
</dbReference>
<dbReference type="Pfam" id="PF02771">
    <property type="entry name" value="Acyl-CoA_dh_N"/>
    <property type="match status" value="1"/>
</dbReference>
<dbReference type="SUPFAM" id="SSF56645">
    <property type="entry name" value="Acyl-CoA dehydrogenase NM domain-like"/>
    <property type="match status" value="1"/>
</dbReference>
<name>A0A1H0DH42_9PSED</name>
<evidence type="ECO:0000256" key="3">
    <source>
        <dbReference type="ARBA" id="ARBA00009347"/>
    </source>
</evidence>
<dbReference type="FunFam" id="2.40.110.10:FF:000002">
    <property type="entry name" value="Acyl-CoA dehydrogenase fadE12"/>
    <property type="match status" value="1"/>
</dbReference>
<dbReference type="STRING" id="198616.SAMN05216193_104291"/>
<dbReference type="InterPro" id="IPR009100">
    <property type="entry name" value="AcylCoA_DH/oxidase_NM_dom_sf"/>
</dbReference>
<evidence type="ECO:0000256" key="1">
    <source>
        <dbReference type="ARBA" id="ARBA00001974"/>
    </source>
</evidence>
<dbReference type="InterPro" id="IPR006091">
    <property type="entry name" value="Acyl-CoA_Oxase/DH_mid-dom"/>
</dbReference>
<evidence type="ECO:0000259" key="12">
    <source>
        <dbReference type="Pfam" id="PF02770"/>
    </source>
</evidence>
<dbReference type="OrthoDB" id="9775090at2"/>
<dbReference type="RefSeq" id="WP_084314380.1">
    <property type="nucleotide sequence ID" value="NZ_FNIJ01000004.1"/>
</dbReference>
<dbReference type="PANTHER" id="PTHR48083:SF20">
    <property type="entry name" value="LONG-CHAIN SPECIFIC ACYL-COA DEHYDROGENASE, MITOCHONDRIAL"/>
    <property type="match status" value="1"/>
</dbReference>
<keyword evidence="15" id="KW-1185">Reference proteome</keyword>
<dbReference type="AlphaFoldDB" id="A0A1H0DH42"/>
<dbReference type="EMBL" id="FNIJ01000004">
    <property type="protein sequence ID" value="SDN69423.1"/>
    <property type="molecule type" value="Genomic_DNA"/>
</dbReference>
<evidence type="ECO:0000256" key="6">
    <source>
        <dbReference type="ARBA" id="ARBA00023002"/>
    </source>
</evidence>
<gene>
    <name evidence="14" type="ORF">SAMN05216193_104291</name>
</gene>
<dbReference type="InterPro" id="IPR006089">
    <property type="entry name" value="Acyl-CoA_DH_CS"/>
</dbReference>
<feature type="domain" description="Acyl-CoA dehydrogenase/oxidase C-terminal" evidence="11">
    <location>
        <begin position="234"/>
        <end position="381"/>
    </location>
</feature>
<evidence type="ECO:0000259" key="13">
    <source>
        <dbReference type="Pfam" id="PF02771"/>
    </source>
</evidence>
<sequence>MNNYRPSWMTEELAMFQETVRRFAAEELVPHEERWARQQHVDRETWLKAGEMGILCPAIPTEYGGGGGTHAFNAIVGYELAHAIATSIGTNVHSAISAHYILRYASEEQKMKWLPKMAAGELVCAIAMTEPGAGTDLQNIKTKAIRDGDHYVINGSKTFITNGYLADLVLLVCKTDPSLGAKGISIIVVETKDLPGFRRGRILEKIGQKGQDTSELFFDDMRVPVANLLGAEEGKGFIQLMQQLPEERMFIAMNALGSMERAVEETIAYTGDRKVFNKPLLEMQNTRFKLAEMQTAVDVTRSFINECMAKMVNHDLDPTTAAKAKWWASTQACQIIDECLQLHGGYGYMLEYPIARLYINTRPMRIYGGSNEVMKELIARTF</sequence>
<dbReference type="InterPro" id="IPR036250">
    <property type="entry name" value="AcylCo_DH-like_C"/>
</dbReference>
<dbReference type="Gene3D" id="1.10.540.10">
    <property type="entry name" value="Acyl-CoA dehydrogenase/oxidase, N-terminal domain"/>
    <property type="match status" value="1"/>
</dbReference>
<evidence type="ECO:0000256" key="8">
    <source>
        <dbReference type="ARBA" id="ARBA00040394"/>
    </source>
</evidence>
<dbReference type="SUPFAM" id="SSF47203">
    <property type="entry name" value="Acyl-CoA dehydrogenase C-terminal domain-like"/>
    <property type="match status" value="1"/>
</dbReference>
<dbReference type="InterPro" id="IPR046373">
    <property type="entry name" value="Acyl-CoA_Oxase/DH_mid-dom_sf"/>
</dbReference>
<evidence type="ECO:0000313" key="14">
    <source>
        <dbReference type="EMBL" id="SDN69423.1"/>
    </source>
</evidence>
<dbReference type="InterPro" id="IPR050741">
    <property type="entry name" value="Acyl-CoA_dehydrogenase"/>
</dbReference>
<keyword evidence="4 10" id="KW-0285">Flavoprotein</keyword>
<evidence type="ECO:0000256" key="7">
    <source>
        <dbReference type="ARBA" id="ARBA00037085"/>
    </source>
</evidence>
<comment type="function">
    <text evidence="7">Catalyzes the dehydrogenation at the alpha-beta position of ACP-bound acyl chains. This results in the introduction of a double bond in the lipidic chain, which is further transferred to the epsilon-amino group of lysine residue in the mycobactin core by MbtK.</text>
</comment>
<dbReference type="FunFam" id="1.20.140.10:FF:000001">
    <property type="entry name" value="Acyl-CoA dehydrogenase"/>
    <property type="match status" value="1"/>
</dbReference>
<dbReference type="PROSITE" id="PS00073">
    <property type="entry name" value="ACYL_COA_DH_2"/>
    <property type="match status" value="1"/>
</dbReference>
<evidence type="ECO:0000256" key="10">
    <source>
        <dbReference type="RuleBase" id="RU362125"/>
    </source>
</evidence>
<feature type="domain" description="Acyl-CoA oxidase/dehydrogenase middle" evidence="12">
    <location>
        <begin position="125"/>
        <end position="221"/>
    </location>
</feature>
<dbReference type="Gene3D" id="1.20.140.10">
    <property type="entry name" value="Butyryl-CoA Dehydrogenase, subunit A, domain 3"/>
    <property type="match status" value="1"/>
</dbReference>
<dbReference type="GO" id="GO:0003995">
    <property type="term" value="F:acyl-CoA dehydrogenase activity"/>
    <property type="evidence" value="ECO:0007669"/>
    <property type="project" value="InterPro"/>
</dbReference>
<dbReference type="InterPro" id="IPR013786">
    <property type="entry name" value="AcylCoA_DH/ox_N"/>
</dbReference>